<protein>
    <submittedName>
        <fullName evidence="1">Uncharacterized protein</fullName>
    </submittedName>
</protein>
<dbReference type="EMBL" id="BBMR01000009">
    <property type="protein sequence ID" value="GAL21802.1"/>
    <property type="molecule type" value="Genomic_DNA"/>
</dbReference>
<proteinExistence type="predicted"/>
<sequence>MFRLPLGVAIKNATDLLNNKELPVDIRADGGLLVLAPSVAESKKTGQMEPYTHINNIALENAAFLDSSIYEKLIAPEQTVSTTQTTTATPSAARQMTMTTSMATFFNEAISRCVSNLAMASEGSRNQELNRQAFKMGTFVGAGFIQYQDAHSML</sequence>
<dbReference type="STRING" id="990268.JCM19235_1624"/>
<dbReference type="Proteomes" id="UP000029228">
    <property type="component" value="Unassembled WGS sequence"/>
</dbReference>
<reference evidence="1 2" key="2">
    <citation type="submission" date="2014-09" db="EMBL/GenBank/DDBJ databases">
        <authorList>
            <consortium name="NBRP consortium"/>
            <person name="Sawabe T."/>
            <person name="Meirelles P."/>
            <person name="Nakanishi M."/>
            <person name="Sayaka M."/>
            <person name="Hattori M."/>
            <person name="Ohkuma M."/>
        </authorList>
    </citation>
    <scope>NUCLEOTIDE SEQUENCE [LARGE SCALE GENOMIC DNA]</scope>
    <source>
        <strain evidence="2">JCM19235</strain>
    </source>
</reference>
<organism evidence="1 2">
    <name type="scientific">Vibrio maritimus</name>
    <dbReference type="NCBI Taxonomy" id="990268"/>
    <lineage>
        <taxon>Bacteria</taxon>
        <taxon>Pseudomonadati</taxon>
        <taxon>Pseudomonadota</taxon>
        <taxon>Gammaproteobacteria</taxon>
        <taxon>Vibrionales</taxon>
        <taxon>Vibrionaceae</taxon>
        <taxon>Vibrio</taxon>
    </lineage>
</organism>
<gene>
    <name evidence="1" type="ORF">JCM19235_1624</name>
</gene>
<name>A0A090SQZ8_9VIBR</name>
<comment type="caution">
    <text evidence="1">The sequence shown here is derived from an EMBL/GenBank/DDBJ whole genome shotgun (WGS) entry which is preliminary data.</text>
</comment>
<dbReference type="AlphaFoldDB" id="A0A090SQZ8"/>
<reference evidence="1 2" key="1">
    <citation type="submission" date="2014-09" db="EMBL/GenBank/DDBJ databases">
        <title>Vibrio maritimus JCM 19235. (C45) whole genome shotgun sequence.</title>
        <authorList>
            <person name="Sawabe T."/>
            <person name="Meirelles P."/>
            <person name="Nakanishi M."/>
            <person name="Sayaka M."/>
            <person name="Hattori M."/>
            <person name="Ohkuma M."/>
        </authorList>
    </citation>
    <scope>NUCLEOTIDE SEQUENCE [LARGE SCALE GENOMIC DNA]</scope>
    <source>
        <strain evidence="2">JCM19235</strain>
    </source>
</reference>
<evidence type="ECO:0000313" key="2">
    <source>
        <dbReference type="Proteomes" id="UP000029228"/>
    </source>
</evidence>
<keyword evidence="2" id="KW-1185">Reference proteome</keyword>
<accession>A0A090SQZ8</accession>
<evidence type="ECO:0000313" key="1">
    <source>
        <dbReference type="EMBL" id="GAL21802.1"/>
    </source>
</evidence>